<dbReference type="Gene3D" id="2.170.16.10">
    <property type="entry name" value="Hedgehog/Intein (Hint) domain"/>
    <property type="match status" value="1"/>
</dbReference>
<dbReference type="SUPFAM" id="SSF51294">
    <property type="entry name" value="Hedgehog/intein (Hint) domain"/>
    <property type="match status" value="1"/>
</dbReference>
<dbReference type="OrthoDB" id="285999at2"/>
<accession>A0A517MRR9</accession>
<gene>
    <name evidence="3" type="ORF">HG15A2_08410</name>
</gene>
<evidence type="ECO:0000259" key="2">
    <source>
        <dbReference type="SMART" id="SM00306"/>
    </source>
</evidence>
<dbReference type="Pfam" id="PF07591">
    <property type="entry name" value="PT-HINT"/>
    <property type="match status" value="1"/>
</dbReference>
<organism evidence="3 4">
    <name type="scientific">Adhaeretor mobilis</name>
    <dbReference type="NCBI Taxonomy" id="1930276"/>
    <lineage>
        <taxon>Bacteria</taxon>
        <taxon>Pseudomonadati</taxon>
        <taxon>Planctomycetota</taxon>
        <taxon>Planctomycetia</taxon>
        <taxon>Pirellulales</taxon>
        <taxon>Lacipirellulaceae</taxon>
        <taxon>Adhaeretor</taxon>
    </lineage>
</organism>
<reference evidence="3 4" key="1">
    <citation type="submission" date="2019-02" db="EMBL/GenBank/DDBJ databases">
        <title>Deep-cultivation of Planctomycetes and their phenomic and genomic characterization uncovers novel biology.</title>
        <authorList>
            <person name="Wiegand S."/>
            <person name="Jogler M."/>
            <person name="Boedeker C."/>
            <person name="Pinto D."/>
            <person name="Vollmers J."/>
            <person name="Rivas-Marin E."/>
            <person name="Kohn T."/>
            <person name="Peeters S.H."/>
            <person name="Heuer A."/>
            <person name="Rast P."/>
            <person name="Oberbeckmann S."/>
            <person name="Bunk B."/>
            <person name="Jeske O."/>
            <person name="Meyerdierks A."/>
            <person name="Storesund J.E."/>
            <person name="Kallscheuer N."/>
            <person name="Luecker S."/>
            <person name="Lage O.M."/>
            <person name="Pohl T."/>
            <person name="Merkel B.J."/>
            <person name="Hornburger P."/>
            <person name="Mueller R.-W."/>
            <person name="Bruemmer F."/>
            <person name="Labrenz M."/>
            <person name="Spormann A.M."/>
            <person name="Op den Camp H."/>
            <person name="Overmann J."/>
            <person name="Amann R."/>
            <person name="Jetten M.S.M."/>
            <person name="Mascher T."/>
            <person name="Medema M.H."/>
            <person name="Devos D.P."/>
            <person name="Kaster A.-K."/>
            <person name="Ovreas L."/>
            <person name="Rohde M."/>
            <person name="Galperin M.Y."/>
            <person name="Jogler C."/>
        </authorList>
    </citation>
    <scope>NUCLEOTIDE SEQUENCE [LARGE SCALE GENOMIC DNA]</scope>
    <source>
        <strain evidence="3 4">HG15A2</strain>
    </source>
</reference>
<dbReference type="EMBL" id="CP036263">
    <property type="protein sequence ID" value="QDS97578.1"/>
    <property type="molecule type" value="Genomic_DNA"/>
</dbReference>
<name>A0A517MRR9_9BACT</name>
<dbReference type="InterPro" id="IPR036844">
    <property type="entry name" value="Hint_dom_sf"/>
</dbReference>
<feature type="domain" description="Hint" evidence="2">
    <location>
        <begin position="425"/>
        <end position="519"/>
    </location>
</feature>
<dbReference type="Proteomes" id="UP000319852">
    <property type="component" value="Chromosome"/>
</dbReference>
<keyword evidence="4" id="KW-1185">Reference proteome</keyword>
<evidence type="ECO:0000256" key="1">
    <source>
        <dbReference type="SAM" id="SignalP"/>
    </source>
</evidence>
<dbReference type="SMART" id="SM00306">
    <property type="entry name" value="HintN"/>
    <property type="match status" value="1"/>
</dbReference>
<dbReference type="KEGG" id="amob:HG15A2_08410"/>
<proteinExistence type="predicted"/>
<feature type="signal peptide" evidence="1">
    <location>
        <begin position="1"/>
        <end position="27"/>
    </location>
</feature>
<dbReference type="AlphaFoldDB" id="A0A517MRR9"/>
<dbReference type="InterPro" id="IPR011989">
    <property type="entry name" value="ARM-like"/>
</dbReference>
<dbReference type="InterPro" id="IPR003587">
    <property type="entry name" value="Hint_dom_N"/>
</dbReference>
<feature type="chain" id="PRO_5022205058" description="Hint domain-containing protein" evidence="1">
    <location>
        <begin position="28"/>
        <end position="588"/>
    </location>
</feature>
<protein>
    <recommendedName>
        <fullName evidence="2">Hint domain-containing protein</fullName>
    </recommendedName>
</protein>
<evidence type="ECO:0000313" key="3">
    <source>
        <dbReference type="EMBL" id="QDS97578.1"/>
    </source>
</evidence>
<dbReference type="Gene3D" id="1.25.10.10">
    <property type="entry name" value="Leucine-rich Repeat Variant"/>
    <property type="match status" value="1"/>
</dbReference>
<evidence type="ECO:0000313" key="4">
    <source>
        <dbReference type="Proteomes" id="UP000319852"/>
    </source>
</evidence>
<keyword evidence="1" id="KW-0732">Signal</keyword>
<sequence length="588" mass="65919" precursor="true">MKKQIAYVLLLSCWGLLGTPSVQIAFAAEVNRDAVPAVPNSELARWHSGQVFFDGQWRHVEQVQQLVSTDSRWQDYQQHVNALDGSIEAHVDLAHWCNRNRLVHEEKLQWLYVLQANPNHSGALKGLRLIRYRDQLYSLDHVDQLKQQEKAAEESYQKFKPLLLALRRSAKSGSKSQREAAFAQLAAVSDPTAIPALMEVAKLKFGRADSPPSRDVGNKANSFQLELQQAAITSLRNISSHEATLKLVEIAVLSPFRQIRCLAAESLIPHKKTSYMPLLMTSLTAPLEADIGIQVSPNGMLLLSEHIAEVGPEAEWVTIRDSNYFSRTYFARQQKVAVNHNVNRSNALARAQQTQRKVAATNYSRHQWNTRIDEVLQTTTGQSVSNVPQDWWDYWKDYNELAYPEETPTYVSSQYESYDQCNLSLSCFAAGTPVWTLKGPTPIEWIQVGDLVLSQDPATGCLDYRPVMHTTVRPPSPSINLKLEDETIVSTRGHRFWVIGEGWRMAKHLNAGDRLHGADLRSSLEMAVEGSEVEAFNLVVGEYHTYFVGNSRLLVHDNGCPSAVRAIAPGIKSDSIVAAVNQRAAPQH</sequence>
<dbReference type="RefSeq" id="WP_145058068.1">
    <property type="nucleotide sequence ID" value="NZ_CP036263.1"/>
</dbReference>